<sequence length="421" mass="46794">MATKKFVMEIPLILHDMVQEFVVSALKARPSNYVDFAVEYYMHLQSKEDRVLYETVRVNSIFRSSEDSDEICGDGEVVSDTANVYQVSIHPEAFHSPPNKYFPSDDEDSHLTDLPCSNRAVPTKTNSPTILNSNNIVKSDNNSHVINSSHTLPTSPPFTFLGQDSLLNVTSSTNSSNILPMSSPVLNTSIPNLPINFTLQSSIALTTNSQHSTPNNTPTTTLNSPMSVHVVGEGNSPHSSPFTPPLKNNFSNLSLTSEYMHPHTPNKNHFQCKSCRGVFKPHPRPNTQAFLSLPNSLIDPSSNSVQSLPDRPQVYSILPTSHIQQTDASNSASSPPTYFATASQPTLNSKNTTTDLSERKFHCSICERSYKSNTGLKRHLIVHSGERPFQCHYCFKSFYRKYVLTTHISRVHNKIIPSSQS</sequence>
<gene>
    <name evidence="8" type="ORF">LOD99_12669</name>
</gene>
<evidence type="ECO:0000256" key="4">
    <source>
        <dbReference type="ARBA" id="ARBA00022833"/>
    </source>
</evidence>
<dbReference type="SUPFAM" id="SSF57667">
    <property type="entry name" value="beta-beta-alpha zinc fingers"/>
    <property type="match status" value="1"/>
</dbReference>
<evidence type="ECO:0000256" key="2">
    <source>
        <dbReference type="ARBA" id="ARBA00022737"/>
    </source>
</evidence>
<evidence type="ECO:0000256" key="5">
    <source>
        <dbReference type="PROSITE-ProRule" id="PRU00042"/>
    </source>
</evidence>
<feature type="region of interest" description="Disordered" evidence="6">
    <location>
        <begin position="325"/>
        <end position="353"/>
    </location>
</feature>
<evidence type="ECO:0000313" key="9">
    <source>
        <dbReference type="Proteomes" id="UP001165289"/>
    </source>
</evidence>
<proteinExistence type="predicted"/>
<dbReference type="Gene3D" id="3.30.160.60">
    <property type="entry name" value="Classic Zinc Finger"/>
    <property type="match status" value="2"/>
</dbReference>
<organism evidence="8 9">
    <name type="scientific">Oopsacas minuta</name>
    <dbReference type="NCBI Taxonomy" id="111878"/>
    <lineage>
        <taxon>Eukaryota</taxon>
        <taxon>Metazoa</taxon>
        <taxon>Porifera</taxon>
        <taxon>Hexactinellida</taxon>
        <taxon>Hexasterophora</taxon>
        <taxon>Lyssacinosida</taxon>
        <taxon>Leucopsacidae</taxon>
        <taxon>Oopsacas</taxon>
    </lineage>
</organism>
<keyword evidence="2" id="KW-0677">Repeat</keyword>
<dbReference type="Pfam" id="PF00096">
    <property type="entry name" value="zf-C2H2"/>
    <property type="match status" value="2"/>
</dbReference>
<dbReference type="GO" id="GO:0043565">
    <property type="term" value="F:sequence-specific DNA binding"/>
    <property type="evidence" value="ECO:0007669"/>
    <property type="project" value="TreeGrafter"/>
</dbReference>
<dbReference type="PROSITE" id="PS50157">
    <property type="entry name" value="ZINC_FINGER_C2H2_2"/>
    <property type="match status" value="2"/>
</dbReference>
<dbReference type="EMBL" id="JAKMXF010000354">
    <property type="protein sequence ID" value="KAI6646548.1"/>
    <property type="molecule type" value="Genomic_DNA"/>
</dbReference>
<dbReference type="SMART" id="SM00355">
    <property type="entry name" value="ZnF_C2H2"/>
    <property type="match status" value="2"/>
</dbReference>
<reference evidence="8 9" key="1">
    <citation type="journal article" date="2023" name="BMC Biol.">
        <title>The compact genome of the sponge Oopsacas minuta (Hexactinellida) is lacking key metazoan core genes.</title>
        <authorList>
            <person name="Santini S."/>
            <person name="Schenkelaars Q."/>
            <person name="Jourda C."/>
            <person name="Duchesne M."/>
            <person name="Belahbib H."/>
            <person name="Rocher C."/>
            <person name="Selva M."/>
            <person name="Riesgo A."/>
            <person name="Vervoort M."/>
            <person name="Leys S.P."/>
            <person name="Kodjabachian L."/>
            <person name="Le Bivic A."/>
            <person name="Borchiellini C."/>
            <person name="Claverie J.M."/>
            <person name="Renard E."/>
        </authorList>
    </citation>
    <scope>NUCLEOTIDE SEQUENCE [LARGE SCALE GENOMIC DNA]</scope>
    <source>
        <strain evidence="8">SPO-2</strain>
    </source>
</reference>
<dbReference type="GO" id="GO:0005634">
    <property type="term" value="C:nucleus"/>
    <property type="evidence" value="ECO:0007669"/>
    <property type="project" value="TreeGrafter"/>
</dbReference>
<keyword evidence="9" id="KW-1185">Reference proteome</keyword>
<keyword evidence="1" id="KW-0479">Metal-binding</keyword>
<feature type="domain" description="C2H2-type" evidence="7">
    <location>
        <begin position="361"/>
        <end position="388"/>
    </location>
</feature>
<dbReference type="AlphaFoldDB" id="A0AAV7JCR8"/>
<evidence type="ECO:0000256" key="6">
    <source>
        <dbReference type="SAM" id="MobiDB-lite"/>
    </source>
</evidence>
<name>A0AAV7JCR8_9METZ</name>
<dbReference type="InterPro" id="IPR036236">
    <property type="entry name" value="Znf_C2H2_sf"/>
</dbReference>
<evidence type="ECO:0000313" key="8">
    <source>
        <dbReference type="EMBL" id="KAI6646548.1"/>
    </source>
</evidence>
<evidence type="ECO:0000256" key="3">
    <source>
        <dbReference type="ARBA" id="ARBA00022771"/>
    </source>
</evidence>
<dbReference type="FunFam" id="3.30.160.60:FF:000110">
    <property type="entry name" value="Zinc finger protein-like"/>
    <property type="match status" value="1"/>
</dbReference>
<dbReference type="Proteomes" id="UP001165289">
    <property type="component" value="Unassembled WGS sequence"/>
</dbReference>
<dbReference type="GO" id="GO:0008270">
    <property type="term" value="F:zinc ion binding"/>
    <property type="evidence" value="ECO:0007669"/>
    <property type="project" value="UniProtKB-KW"/>
</dbReference>
<protein>
    <submittedName>
        <fullName evidence="8">Zinc finger protein</fullName>
    </submittedName>
</protein>
<dbReference type="InterPro" id="IPR013087">
    <property type="entry name" value="Znf_C2H2_type"/>
</dbReference>
<dbReference type="PANTHER" id="PTHR24408:SF64">
    <property type="entry name" value="LINKING IMMUNITY AND METABOLISM-RELATED"/>
    <property type="match status" value="1"/>
</dbReference>
<comment type="caution">
    <text evidence="8">The sequence shown here is derived from an EMBL/GenBank/DDBJ whole genome shotgun (WGS) entry which is preliminary data.</text>
</comment>
<dbReference type="PROSITE" id="PS00028">
    <property type="entry name" value="ZINC_FINGER_C2H2_1"/>
    <property type="match status" value="2"/>
</dbReference>
<keyword evidence="4" id="KW-0862">Zinc</keyword>
<accession>A0AAV7JCR8</accession>
<dbReference type="GO" id="GO:0000981">
    <property type="term" value="F:DNA-binding transcription factor activity, RNA polymerase II-specific"/>
    <property type="evidence" value="ECO:0007669"/>
    <property type="project" value="TreeGrafter"/>
</dbReference>
<feature type="domain" description="C2H2-type" evidence="7">
    <location>
        <begin position="389"/>
        <end position="417"/>
    </location>
</feature>
<keyword evidence="3 5" id="KW-0863">Zinc-finger</keyword>
<evidence type="ECO:0000256" key="1">
    <source>
        <dbReference type="ARBA" id="ARBA00022723"/>
    </source>
</evidence>
<evidence type="ECO:0000259" key="7">
    <source>
        <dbReference type="PROSITE" id="PS50157"/>
    </source>
</evidence>
<dbReference type="PANTHER" id="PTHR24408">
    <property type="entry name" value="ZINC FINGER PROTEIN"/>
    <property type="match status" value="1"/>
</dbReference>